<comment type="subcellular location">
    <subcellularLocation>
        <location evidence="1">Cell envelope</location>
    </subcellularLocation>
</comment>
<dbReference type="AlphaFoldDB" id="A0A0U2IMK0"/>
<dbReference type="STRING" id="162209.IJ22_24540"/>
<keyword evidence="6" id="KW-0238">DNA-binding</keyword>
<organism evidence="10 11">
    <name type="scientific">Paenibacillus naphthalenovorans</name>
    <dbReference type="NCBI Taxonomy" id="162209"/>
    <lineage>
        <taxon>Bacteria</taxon>
        <taxon>Bacillati</taxon>
        <taxon>Bacillota</taxon>
        <taxon>Bacilli</taxon>
        <taxon>Bacillales</taxon>
        <taxon>Paenibacillaceae</taxon>
        <taxon>Paenibacillus</taxon>
    </lineage>
</organism>
<gene>
    <name evidence="10" type="ORF">IJ22_24540</name>
</gene>
<evidence type="ECO:0000256" key="7">
    <source>
        <dbReference type="ARBA" id="ARBA00023163"/>
    </source>
</evidence>
<dbReference type="PROSITE" id="PS00041">
    <property type="entry name" value="HTH_ARAC_FAMILY_1"/>
    <property type="match status" value="1"/>
</dbReference>
<name>A0A0U2IMK0_9BACL</name>
<feature type="domain" description="HTH araC/xylS-type" evidence="8">
    <location>
        <begin position="177"/>
        <end position="275"/>
    </location>
</feature>
<dbReference type="PROSITE" id="PS01124">
    <property type="entry name" value="HTH_ARAC_FAMILY_2"/>
    <property type="match status" value="1"/>
</dbReference>
<evidence type="ECO:0000256" key="5">
    <source>
        <dbReference type="ARBA" id="ARBA00023015"/>
    </source>
</evidence>
<dbReference type="RefSeq" id="WP_062408960.1">
    <property type="nucleotide sequence ID" value="NZ_CP013652.1"/>
</dbReference>
<evidence type="ECO:0000256" key="6">
    <source>
        <dbReference type="ARBA" id="ARBA00023125"/>
    </source>
</evidence>
<dbReference type="PANTHER" id="PTHR30532:SF1">
    <property type="entry name" value="IRON(3+)-HYDROXAMATE-BINDING PROTEIN FHUD"/>
    <property type="match status" value="1"/>
</dbReference>
<dbReference type="InterPro" id="IPR020449">
    <property type="entry name" value="Tscrpt_reg_AraC-type_HTH"/>
</dbReference>
<keyword evidence="4" id="KW-0732">Signal</keyword>
<accession>A0A0U2IMK0</accession>
<dbReference type="SUPFAM" id="SSF53807">
    <property type="entry name" value="Helical backbone' metal receptor"/>
    <property type="match status" value="1"/>
</dbReference>
<dbReference type="PATRIC" id="fig|162209.4.peg.2607"/>
<dbReference type="GO" id="GO:0003700">
    <property type="term" value="F:DNA-binding transcription factor activity"/>
    <property type="evidence" value="ECO:0007669"/>
    <property type="project" value="InterPro"/>
</dbReference>
<evidence type="ECO:0000313" key="11">
    <source>
        <dbReference type="Proteomes" id="UP000061660"/>
    </source>
</evidence>
<evidence type="ECO:0000256" key="1">
    <source>
        <dbReference type="ARBA" id="ARBA00004196"/>
    </source>
</evidence>
<dbReference type="Pfam" id="PF12833">
    <property type="entry name" value="HTH_18"/>
    <property type="match status" value="1"/>
</dbReference>
<dbReference type="SMART" id="SM00342">
    <property type="entry name" value="HTH_ARAC"/>
    <property type="match status" value="1"/>
</dbReference>
<keyword evidence="5" id="KW-0805">Transcription regulation</keyword>
<proteinExistence type="inferred from homology"/>
<evidence type="ECO:0000259" key="9">
    <source>
        <dbReference type="PROSITE" id="PS50983"/>
    </source>
</evidence>
<dbReference type="Pfam" id="PF01497">
    <property type="entry name" value="Peripla_BP_2"/>
    <property type="match status" value="1"/>
</dbReference>
<comment type="similarity">
    <text evidence="2">Belongs to the bacterial solute-binding protein 8 family.</text>
</comment>
<reference evidence="10 11" key="2">
    <citation type="journal article" date="2016" name="Genome Announc.">
        <title>Complete Genome Sequences of Two Interactive Moderate Thermophiles, Paenibacillus napthalenovorans 32O-Y and Paenibacillus sp. 32O-W.</title>
        <authorList>
            <person name="Butler R.R.III."/>
            <person name="Wang J."/>
            <person name="Stark B.C."/>
            <person name="Pombert J.F."/>
        </authorList>
    </citation>
    <scope>NUCLEOTIDE SEQUENCE [LARGE SCALE GENOMIC DNA]</scope>
    <source>
        <strain evidence="10 11">32O-Y</strain>
    </source>
</reference>
<dbReference type="GO" id="GO:1901678">
    <property type="term" value="P:iron coordination entity transport"/>
    <property type="evidence" value="ECO:0007669"/>
    <property type="project" value="UniProtKB-ARBA"/>
</dbReference>
<dbReference type="KEGG" id="pnp:IJ22_24540"/>
<dbReference type="Gene3D" id="3.40.50.1980">
    <property type="entry name" value="Nitrogenase molybdenum iron protein domain"/>
    <property type="match status" value="2"/>
</dbReference>
<keyword evidence="7" id="KW-0804">Transcription</keyword>
<dbReference type="PROSITE" id="PS50983">
    <property type="entry name" value="FE_B12_PBP"/>
    <property type="match status" value="1"/>
</dbReference>
<dbReference type="InterPro" id="IPR018062">
    <property type="entry name" value="HTH_AraC-typ_CS"/>
</dbReference>
<dbReference type="GO" id="GO:0043565">
    <property type="term" value="F:sequence-specific DNA binding"/>
    <property type="evidence" value="ECO:0007669"/>
    <property type="project" value="InterPro"/>
</dbReference>
<dbReference type="PANTHER" id="PTHR30532">
    <property type="entry name" value="IRON III DICITRATE-BINDING PERIPLASMIC PROTEIN"/>
    <property type="match status" value="1"/>
</dbReference>
<evidence type="ECO:0000256" key="2">
    <source>
        <dbReference type="ARBA" id="ARBA00008814"/>
    </source>
</evidence>
<dbReference type="InterPro" id="IPR018060">
    <property type="entry name" value="HTH_AraC"/>
</dbReference>
<evidence type="ECO:0000256" key="3">
    <source>
        <dbReference type="ARBA" id="ARBA00022448"/>
    </source>
</evidence>
<dbReference type="GO" id="GO:0030288">
    <property type="term" value="C:outer membrane-bounded periplasmic space"/>
    <property type="evidence" value="ECO:0007669"/>
    <property type="project" value="TreeGrafter"/>
</dbReference>
<evidence type="ECO:0000313" key="10">
    <source>
        <dbReference type="EMBL" id="ALS22827.1"/>
    </source>
</evidence>
<dbReference type="SUPFAM" id="SSF46689">
    <property type="entry name" value="Homeodomain-like"/>
    <property type="match status" value="2"/>
</dbReference>
<keyword evidence="11" id="KW-1185">Reference proteome</keyword>
<dbReference type="InterPro" id="IPR002491">
    <property type="entry name" value="ABC_transptr_periplasmic_BD"/>
</dbReference>
<dbReference type="EMBL" id="CP013652">
    <property type="protein sequence ID" value="ALS22827.1"/>
    <property type="molecule type" value="Genomic_DNA"/>
</dbReference>
<dbReference type="OrthoDB" id="152124at2"/>
<sequence>MLFQYHTLLWNHAALRVQDVRHAILQPGESLRAYQLPASAFLYTVRGKAHVLIDENEYAVDRCYVCHAGKGAFLDIAQVVEAFEYYLVFYTAVLTTPYCQKLVHRHQTSNPFQVQYGFAPQFPTPLFLGIEQMNRQWQQIGTLEQFHVKALFHQFVYELLHQLQEQGGETTQPNLVAQAMRYIEGRYAEPITLNSLAAVLDCNARQLQRLFKARLHVGPIEYLIQVRLDKAKALLQQTNVPLKQIAEAVGYTDSYYFSRMFKKYMGVSPSLFKELAWQRNDRRHNPSRLSQFPIVARRLRRYSDIGDDENHYQYKNEGALHMYRSSKASLAISLMLSLVLLLGACSGTSGGGGASPTNSVNVQPAVTRGEADNANTAGKTAESTQRSIQHLKGELVLEQKPEKIVVLDYQYIDQLLALGEQPIGSVIATSDSSVFPEYLTDKLDDVKVLGTKEEPNLEAIIEVAPDLIICTEFQEKVYEKLIKIAPTLMFDRNEDWRTMLLKFGQIVAKEQEAQKVLEGYDQKIADLKAALADKLNGQTVALIRPRDNMIRLHTTGHRTAEILYRDLGLSAPKMAVNNEQTSLPISLEVMPELNADHLFVLKDDSNTELTDEFQKTSVWKGLNAVQANQVYTVNTTMWIGYYGPIAINLVVDEIAEALL</sequence>
<feature type="domain" description="Fe/B12 periplasmic-binding" evidence="9">
    <location>
        <begin position="403"/>
        <end position="659"/>
    </location>
</feature>
<keyword evidence="3" id="KW-0813">Transport</keyword>
<dbReference type="Gene3D" id="1.10.10.60">
    <property type="entry name" value="Homeodomain-like"/>
    <property type="match status" value="2"/>
</dbReference>
<protein>
    <submittedName>
        <fullName evidence="10">AraC family transcriptional regulator</fullName>
    </submittedName>
</protein>
<evidence type="ECO:0000256" key="4">
    <source>
        <dbReference type="ARBA" id="ARBA00022729"/>
    </source>
</evidence>
<dbReference type="CDD" id="cd01146">
    <property type="entry name" value="FhuD"/>
    <property type="match status" value="1"/>
</dbReference>
<dbReference type="Proteomes" id="UP000061660">
    <property type="component" value="Chromosome"/>
</dbReference>
<dbReference type="InterPro" id="IPR051313">
    <property type="entry name" value="Bact_iron-sidero_bind"/>
</dbReference>
<reference evidence="11" key="1">
    <citation type="submission" date="2015-12" db="EMBL/GenBank/DDBJ databases">
        <title>Complete genome sequences of two moderately thermophilic Paenibacillus species.</title>
        <authorList>
            <person name="Butler R.III."/>
            <person name="Wang J."/>
            <person name="Stark B.C."/>
            <person name="Pombert J.-F."/>
        </authorList>
    </citation>
    <scope>NUCLEOTIDE SEQUENCE [LARGE SCALE GENOMIC DNA]</scope>
    <source>
        <strain evidence="11">32O-Y</strain>
    </source>
</reference>
<dbReference type="PRINTS" id="PR00032">
    <property type="entry name" value="HTHARAC"/>
</dbReference>
<evidence type="ECO:0000259" key="8">
    <source>
        <dbReference type="PROSITE" id="PS01124"/>
    </source>
</evidence>
<dbReference type="InterPro" id="IPR009057">
    <property type="entry name" value="Homeodomain-like_sf"/>
</dbReference>